<accession>A0A175VQS1</accession>
<reference evidence="3 5" key="3">
    <citation type="submission" date="2016-01" db="EMBL/GenBank/DDBJ databases">
        <title>Madurella mycetomatis genome sequencing.</title>
        <authorList>
            <person name="Van De Sande W."/>
        </authorList>
    </citation>
    <scope>NUCLEOTIDE SEQUENCE [LARGE SCALE GENOMIC DNA]</scope>
    <source>
        <strain evidence="3">Mm55</strain>
        <strain evidence="5">mm55</strain>
    </source>
</reference>
<comment type="caution">
    <text evidence="3">The sequence shown here is derived from an EMBL/GenBank/DDBJ whole genome shotgun (WGS) entry which is preliminary data.</text>
</comment>
<dbReference type="AlphaFoldDB" id="A0A175VQS1"/>
<dbReference type="VEuPathDB" id="FungiDB:MMYC01_209636"/>
<evidence type="ECO:0000313" key="4">
    <source>
        <dbReference type="EMBL" id="KXX75306.1"/>
    </source>
</evidence>
<dbReference type="VEuPathDB" id="FungiDB:MMYC01_208497"/>
<feature type="region of interest" description="Disordered" evidence="1">
    <location>
        <begin position="1"/>
        <end position="20"/>
    </location>
</feature>
<dbReference type="EMBL" id="LCTW02000428">
    <property type="protein sequence ID" value="KXX73733.1"/>
    <property type="molecule type" value="Genomic_DNA"/>
</dbReference>
<evidence type="ECO:0000256" key="2">
    <source>
        <dbReference type="SAM" id="Phobius"/>
    </source>
</evidence>
<keyword evidence="5" id="KW-1185">Reference proteome</keyword>
<name>A0A175VQS1_9PEZI</name>
<proteinExistence type="predicted"/>
<evidence type="ECO:0000313" key="5">
    <source>
        <dbReference type="Proteomes" id="UP000078237"/>
    </source>
</evidence>
<dbReference type="PANTHER" id="PTHR35896:SF3">
    <property type="entry name" value="MAJOR FACILITATOR SUPERFAMILY TRANSPORTER"/>
    <property type="match status" value="1"/>
</dbReference>
<protein>
    <recommendedName>
        <fullName evidence="6">Cyclochlorotine biosynthesis protein O</fullName>
    </recommendedName>
</protein>
<gene>
    <name evidence="4" type="ORF">MMYC01_208497</name>
    <name evidence="3" type="ORF">MMYC01_209636</name>
</gene>
<feature type="transmembrane region" description="Helical" evidence="2">
    <location>
        <begin position="41"/>
        <end position="62"/>
    </location>
</feature>
<dbReference type="PANTHER" id="PTHR35896">
    <property type="entry name" value="IG-LIKE DOMAIN-CONTAINING PROTEIN"/>
    <property type="match status" value="1"/>
</dbReference>
<dbReference type="Proteomes" id="UP000078237">
    <property type="component" value="Unassembled WGS sequence"/>
</dbReference>
<organism evidence="3 5">
    <name type="scientific">Madurella mycetomatis</name>
    <dbReference type="NCBI Taxonomy" id="100816"/>
    <lineage>
        <taxon>Eukaryota</taxon>
        <taxon>Fungi</taxon>
        <taxon>Dikarya</taxon>
        <taxon>Ascomycota</taxon>
        <taxon>Pezizomycotina</taxon>
        <taxon>Sordariomycetes</taxon>
        <taxon>Sordariomycetidae</taxon>
        <taxon>Sordariales</taxon>
        <taxon>Sordariales incertae sedis</taxon>
        <taxon>Madurella</taxon>
    </lineage>
</organism>
<evidence type="ECO:0008006" key="6">
    <source>
        <dbReference type="Google" id="ProtNLM"/>
    </source>
</evidence>
<evidence type="ECO:0000256" key="1">
    <source>
        <dbReference type="SAM" id="MobiDB-lite"/>
    </source>
</evidence>
<keyword evidence="2" id="KW-0812">Transmembrane</keyword>
<reference evidence="3" key="1">
    <citation type="submission" date="2015-06" db="EMBL/GenBank/DDBJ databases">
        <authorList>
            <person name="Hoefler B.C."/>
            <person name="Straight P.D."/>
        </authorList>
    </citation>
    <scope>NUCLEOTIDE SEQUENCE [LARGE SCALE GENOMIC DNA]</scope>
    <source>
        <strain evidence="3">Mm55</strain>
    </source>
</reference>
<reference evidence="5" key="2">
    <citation type="submission" date="2015-06" db="EMBL/GenBank/DDBJ databases">
        <authorList>
            <person name="van de Sande W.W.J."/>
        </authorList>
    </citation>
    <scope>NUCLEOTIDE SEQUENCE [LARGE SCALE GENOMIC DNA]</scope>
    <source>
        <strain evidence="5">mm55</strain>
    </source>
</reference>
<dbReference type="STRING" id="100816.A0A175VQS1"/>
<dbReference type="EMBL" id="LCTW02000279">
    <property type="protein sequence ID" value="KXX75306.1"/>
    <property type="molecule type" value="Genomic_DNA"/>
</dbReference>
<dbReference type="OrthoDB" id="4571067at2759"/>
<keyword evidence="2" id="KW-1133">Transmembrane helix</keyword>
<dbReference type="InterPro" id="IPR053008">
    <property type="entry name" value="Phomopsin_biosynth_assoc"/>
</dbReference>
<sequence>MSTAEHTSLHDFESGGSTPSEGQHLLAASHYDRPIKRLSALWGYIFVFLVTSMLWGVALVYLENHHFPVRPFDLGPGQSIFKGKKYIACGKSLEEALARECEYDILANHFVHKLCLDKTAIREYQNEGDTWLGYTDMNWTDLIPTTKAMGESGVYWTNQRDHIVHCAMLWKKQWRAFTENRRYWDAIIASEEHVMHCADFLMEMTERHDGFDWREKPMTVEVGYAGCVDMGALHS</sequence>
<evidence type="ECO:0000313" key="3">
    <source>
        <dbReference type="EMBL" id="KXX73733.1"/>
    </source>
</evidence>
<keyword evidence="2" id="KW-0472">Membrane</keyword>